<dbReference type="AlphaFoldDB" id="A0A6M5Z2C8"/>
<organism evidence="2 3">
    <name type="scientific">Frigoriglobus tundricola</name>
    <dbReference type="NCBI Taxonomy" id="2774151"/>
    <lineage>
        <taxon>Bacteria</taxon>
        <taxon>Pseudomonadati</taxon>
        <taxon>Planctomycetota</taxon>
        <taxon>Planctomycetia</taxon>
        <taxon>Gemmatales</taxon>
        <taxon>Gemmataceae</taxon>
        <taxon>Frigoriglobus</taxon>
    </lineage>
</organism>
<dbReference type="KEGG" id="ftj:FTUN_8008"/>
<evidence type="ECO:0000313" key="3">
    <source>
        <dbReference type="Proteomes" id="UP000503447"/>
    </source>
</evidence>
<sequence length="36" mass="4049">MRNEYGQVKWRSGAERVDETTGTGLPEHAGFAIRTK</sequence>
<proteinExistence type="predicted"/>
<dbReference type="Proteomes" id="UP000503447">
    <property type="component" value="Chromosome"/>
</dbReference>
<gene>
    <name evidence="2" type="ORF">FTUN_8008</name>
</gene>
<keyword evidence="3" id="KW-1185">Reference proteome</keyword>
<feature type="region of interest" description="Disordered" evidence="1">
    <location>
        <begin position="1"/>
        <end position="36"/>
    </location>
</feature>
<reference evidence="3" key="1">
    <citation type="submission" date="2020-05" db="EMBL/GenBank/DDBJ databases">
        <title>Frigoriglobus tundricola gen. nov., sp. nov., a psychrotolerant cellulolytic planctomycete of the family Gemmataceae with two divergent copies of 16S rRNA gene.</title>
        <authorList>
            <person name="Kulichevskaya I.S."/>
            <person name="Ivanova A.A."/>
            <person name="Naumoff D.G."/>
            <person name="Beletsky A.V."/>
            <person name="Rijpstra W.I.C."/>
            <person name="Sinninghe Damste J.S."/>
            <person name="Mardanov A.V."/>
            <person name="Ravin N.V."/>
            <person name="Dedysh S.N."/>
        </authorList>
    </citation>
    <scope>NUCLEOTIDE SEQUENCE [LARGE SCALE GENOMIC DNA]</scope>
    <source>
        <strain evidence="3">PL17</strain>
    </source>
</reference>
<protein>
    <submittedName>
        <fullName evidence="2">Uncharacterized protein</fullName>
    </submittedName>
</protein>
<dbReference type="EMBL" id="CP053452">
    <property type="protein sequence ID" value="QJX00379.1"/>
    <property type="molecule type" value="Genomic_DNA"/>
</dbReference>
<accession>A0A6M5Z2C8</accession>
<evidence type="ECO:0000256" key="1">
    <source>
        <dbReference type="SAM" id="MobiDB-lite"/>
    </source>
</evidence>
<name>A0A6M5Z2C8_9BACT</name>
<evidence type="ECO:0000313" key="2">
    <source>
        <dbReference type="EMBL" id="QJX00379.1"/>
    </source>
</evidence>